<dbReference type="InterPro" id="IPR036887">
    <property type="entry name" value="HTH_APSES_sf"/>
</dbReference>
<dbReference type="OrthoDB" id="6966367at2"/>
<dbReference type="InterPro" id="IPR017880">
    <property type="entry name" value="KilA_N"/>
</dbReference>
<dbReference type="AlphaFoldDB" id="A0A2G0Q3C8"/>
<evidence type="ECO:0000313" key="2">
    <source>
        <dbReference type="EMBL" id="AOM39938.1"/>
    </source>
</evidence>
<dbReference type="KEGG" id="xho:A9255_04725"/>
<feature type="domain" description="KilA-N" evidence="1">
    <location>
        <begin position="5"/>
        <end position="76"/>
    </location>
</feature>
<dbReference type="SUPFAM" id="SSF54616">
    <property type="entry name" value="DNA-binding domain of Mlu1-box binding protein MBP1"/>
    <property type="match status" value="1"/>
</dbReference>
<dbReference type="Proteomes" id="UP000225433">
    <property type="component" value="Unassembled WGS sequence"/>
</dbReference>
<dbReference type="Pfam" id="PF04383">
    <property type="entry name" value="KilA-N"/>
    <property type="match status" value="1"/>
</dbReference>
<reference evidence="3 5" key="2">
    <citation type="journal article" date="2017" name="Nat. Microbiol.">
        <title>Natural product diversity associated with the nematode symbionts Photorhabdus and Xenorhabdus.</title>
        <authorList>
            <person name="Tobias N.J."/>
            <person name="Wolff H."/>
            <person name="Djahanschiri B."/>
            <person name="Grundmann F."/>
            <person name="Kronenwerth M."/>
            <person name="Shi Y.M."/>
            <person name="Simonyi S."/>
            <person name="Grun P."/>
            <person name="Shapiro-Ilan D."/>
            <person name="Pidot S.J."/>
            <person name="Stinear T.P."/>
            <person name="Ebersberger I."/>
            <person name="Bode H.B."/>
        </authorList>
    </citation>
    <scope>NUCLEOTIDE SEQUENCE [LARGE SCALE GENOMIC DNA]</scope>
    <source>
        <strain evidence="3 5">DSM 17903</strain>
    </source>
</reference>
<protein>
    <submittedName>
        <fullName evidence="3">KilA</fullName>
    </submittedName>
</protein>
<accession>A0A2G0Q3C8</accession>
<dbReference type="InterPro" id="IPR018004">
    <property type="entry name" value="KilA/APSES_HTH"/>
</dbReference>
<dbReference type="STRING" id="351679.A9255_04725"/>
<dbReference type="PROSITE" id="PS51301">
    <property type="entry name" value="KILA_N"/>
    <property type="match status" value="1"/>
</dbReference>
<dbReference type="Proteomes" id="UP000094600">
    <property type="component" value="Chromosome"/>
</dbReference>
<reference evidence="2 4" key="1">
    <citation type="submission" date="2016-06" db="EMBL/GenBank/DDBJ databases">
        <title>Bacterial characters and pathogenicity of Xenorhabdus hominickii from an entomopathogenic nematode, Steinernema monticolum.</title>
        <authorList>
            <person name="Park Y."/>
            <person name="Kim Y."/>
        </authorList>
    </citation>
    <scope>NUCLEOTIDE SEQUENCE [LARGE SCALE GENOMIC DNA]</scope>
    <source>
        <strain evidence="2 4">ANU1</strain>
    </source>
</reference>
<gene>
    <name evidence="2" type="ORF">A9255_04725</name>
    <name evidence="3" type="ORF">Xhom_03729</name>
</gene>
<dbReference type="RefSeq" id="WP_069315681.1">
    <property type="nucleotide sequence ID" value="NZ_CAWNQJ010000090.1"/>
</dbReference>
<sequence length="76" mass="8395">MKQLDLPLIAREENNVVIAQRAYDGYINATAMCKAAGKQLGHYLENNISKSFLLELSIDIGTNSIGYGISRNHTII</sequence>
<organism evidence="3 5">
    <name type="scientific">Xenorhabdus hominickii</name>
    <dbReference type="NCBI Taxonomy" id="351679"/>
    <lineage>
        <taxon>Bacteria</taxon>
        <taxon>Pseudomonadati</taxon>
        <taxon>Pseudomonadota</taxon>
        <taxon>Gammaproteobacteria</taxon>
        <taxon>Enterobacterales</taxon>
        <taxon>Morganellaceae</taxon>
        <taxon>Xenorhabdus</taxon>
    </lineage>
</organism>
<name>A0A2G0Q3C8_XENHO</name>
<evidence type="ECO:0000259" key="1">
    <source>
        <dbReference type="PROSITE" id="PS51301"/>
    </source>
</evidence>
<keyword evidence="4" id="KW-1185">Reference proteome</keyword>
<proteinExistence type="predicted"/>
<dbReference type="EMBL" id="CP016176">
    <property type="protein sequence ID" value="AOM39938.1"/>
    <property type="molecule type" value="Genomic_DNA"/>
</dbReference>
<evidence type="ECO:0000313" key="3">
    <source>
        <dbReference type="EMBL" id="PHM53728.1"/>
    </source>
</evidence>
<evidence type="ECO:0000313" key="4">
    <source>
        <dbReference type="Proteomes" id="UP000094600"/>
    </source>
</evidence>
<dbReference type="GO" id="GO:0003677">
    <property type="term" value="F:DNA binding"/>
    <property type="evidence" value="ECO:0007669"/>
    <property type="project" value="InterPro"/>
</dbReference>
<evidence type="ECO:0000313" key="5">
    <source>
        <dbReference type="Proteomes" id="UP000225433"/>
    </source>
</evidence>
<dbReference type="EMBL" id="NJAI01000006">
    <property type="protein sequence ID" value="PHM53728.1"/>
    <property type="molecule type" value="Genomic_DNA"/>
</dbReference>